<dbReference type="Pfam" id="PF00153">
    <property type="entry name" value="Mito_carr"/>
    <property type="match status" value="1"/>
</dbReference>
<keyword evidence="13" id="KW-1185">Reference proteome</keyword>
<dbReference type="PANTHER" id="PTHR45624">
    <property type="entry name" value="MITOCHONDRIAL BASIC AMINO ACIDS TRANSPORTER-RELATED"/>
    <property type="match status" value="1"/>
</dbReference>
<comment type="caution">
    <text evidence="12">The sequence shown here is derived from an EMBL/GenBank/DDBJ whole genome shotgun (WGS) entry which is preliminary data.</text>
</comment>
<dbReference type="SUPFAM" id="SSF103506">
    <property type="entry name" value="Mitochondrial carrier"/>
    <property type="match status" value="1"/>
</dbReference>
<evidence type="ECO:0000256" key="2">
    <source>
        <dbReference type="ARBA" id="ARBA00006375"/>
    </source>
</evidence>
<evidence type="ECO:0000256" key="1">
    <source>
        <dbReference type="ARBA" id="ARBA00004225"/>
    </source>
</evidence>
<dbReference type="InterPro" id="IPR018108">
    <property type="entry name" value="MCP_transmembrane"/>
</dbReference>
<evidence type="ECO:0000256" key="8">
    <source>
        <dbReference type="ARBA" id="ARBA00023136"/>
    </source>
</evidence>
<evidence type="ECO:0000256" key="3">
    <source>
        <dbReference type="ARBA" id="ARBA00022448"/>
    </source>
</evidence>
<sequence length="162" mass="17585">MQPRRMTQSSSSPAVEKQLLAPYMVNYLSGVIGGIAVTLASHPFDTVKVRLQTQPVKSTLYTGSIQCAHKIFRKEGFFNGLYAGVASPLFGQMFFRACGFMTFHEVSEALNPGEGASKADVYSRLVVAGAITGAIITGVETPIDLVKTKLQTTHVKLIYDPR</sequence>
<proteinExistence type="inferred from homology"/>
<accession>A0ABQ6MI93</accession>
<keyword evidence="5" id="KW-0677">Repeat</keyword>
<keyword evidence="4 9" id="KW-0812">Transmembrane</keyword>
<dbReference type="InterPro" id="IPR050567">
    <property type="entry name" value="Mitochondrial_Carrier"/>
</dbReference>
<comment type="subcellular location">
    <subcellularLocation>
        <location evidence="1">Mitochondrion membrane</location>
        <topology evidence="1">Multi-pass membrane protein</topology>
    </subcellularLocation>
</comment>
<name>A0ABQ6MI93_9STRA</name>
<gene>
    <name evidence="12" type="ORF">TeGR_g6283</name>
</gene>
<keyword evidence="7" id="KW-0496">Mitochondrion</keyword>
<evidence type="ECO:0000256" key="5">
    <source>
        <dbReference type="ARBA" id="ARBA00022737"/>
    </source>
</evidence>
<dbReference type="Proteomes" id="UP001165060">
    <property type="component" value="Unassembled WGS sequence"/>
</dbReference>
<dbReference type="Gene3D" id="1.50.40.10">
    <property type="entry name" value="Mitochondrial carrier domain"/>
    <property type="match status" value="1"/>
</dbReference>
<dbReference type="PROSITE" id="PS50920">
    <property type="entry name" value="SOLCAR"/>
    <property type="match status" value="1"/>
</dbReference>
<dbReference type="PANTHER" id="PTHR45624:SF24">
    <property type="entry name" value="MITOCHONDRIAL SUBSTRATE CARRIER FAMILY PROTEIN G"/>
    <property type="match status" value="1"/>
</dbReference>
<evidence type="ECO:0000256" key="6">
    <source>
        <dbReference type="ARBA" id="ARBA00022989"/>
    </source>
</evidence>
<protein>
    <submittedName>
        <fullName evidence="12">Uncharacterized protein</fullName>
    </submittedName>
</protein>
<evidence type="ECO:0000256" key="4">
    <source>
        <dbReference type="ARBA" id="ARBA00022692"/>
    </source>
</evidence>
<comment type="similarity">
    <text evidence="2 10">Belongs to the mitochondrial carrier (TC 2.A.29) family.</text>
</comment>
<feature type="repeat" description="Solcar" evidence="9">
    <location>
        <begin position="21"/>
        <end position="109"/>
    </location>
</feature>
<keyword evidence="3 10" id="KW-0813">Transport</keyword>
<keyword evidence="6 11" id="KW-1133">Transmembrane helix</keyword>
<reference evidence="12 13" key="1">
    <citation type="journal article" date="2023" name="Commun. Biol.">
        <title>Genome analysis of Parmales, the sister group of diatoms, reveals the evolutionary specialization of diatoms from phago-mixotrophs to photoautotrophs.</title>
        <authorList>
            <person name="Ban H."/>
            <person name="Sato S."/>
            <person name="Yoshikawa S."/>
            <person name="Yamada K."/>
            <person name="Nakamura Y."/>
            <person name="Ichinomiya M."/>
            <person name="Sato N."/>
            <person name="Blanc-Mathieu R."/>
            <person name="Endo H."/>
            <person name="Kuwata A."/>
            <person name="Ogata H."/>
        </authorList>
    </citation>
    <scope>NUCLEOTIDE SEQUENCE [LARGE SCALE GENOMIC DNA]</scope>
</reference>
<dbReference type="InterPro" id="IPR023395">
    <property type="entry name" value="MCP_dom_sf"/>
</dbReference>
<evidence type="ECO:0000256" key="10">
    <source>
        <dbReference type="RuleBase" id="RU000488"/>
    </source>
</evidence>
<feature type="transmembrane region" description="Helical" evidence="11">
    <location>
        <begin position="20"/>
        <end position="40"/>
    </location>
</feature>
<dbReference type="EMBL" id="BRYB01004155">
    <property type="protein sequence ID" value="GMI26532.1"/>
    <property type="molecule type" value="Genomic_DNA"/>
</dbReference>
<evidence type="ECO:0000256" key="7">
    <source>
        <dbReference type="ARBA" id="ARBA00023128"/>
    </source>
</evidence>
<keyword evidence="8 9" id="KW-0472">Membrane</keyword>
<evidence type="ECO:0000256" key="9">
    <source>
        <dbReference type="PROSITE-ProRule" id="PRU00282"/>
    </source>
</evidence>
<evidence type="ECO:0000256" key="11">
    <source>
        <dbReference type="SAM" id="Phobius"/>
    </source>
</evidence>
<organism evidence="12 13">
    <name type="scientific">Tetraparma gracilis</name>
    <dbReference type="NCBI Taxonomy" id="2962635"/>
    <lineage>
        <taxon>Eukaryota</taxon>
        <taxon>Sar</taxon>
        <taxon>Stramenopiles</taxon>
        <taxon>Ochrophyta</taxon>
        <taxon>Bolidophyceae</taxon>
        <taxon>Parmales</taxon>
        <taxon>Triparmaceae</taxon>
        <taxon>Tetraparma</taxon>
    </lineage>
</organism>
<evidence type="ECO:0000313" key="13">
    <source>
        <dbReference type="Proteomes" id="UP001165060"/>
    </source>
</evidence>
<evidence type="ECO:0000313" key="12">
    <source>
        <dbReference type="EMBL" id="GMI26532.1"/>
    </source>
</evidence>